<evidence type="ECO:0000256" key="2">
    <source>
        <dbReference type="ARBA" id="ARBA00022771"/>
    </source>
</evidence>
<feature type="compositionally biased region" description="Acidic residues" evidence="6">
    <location>
        <begin position="300"/>
        <end position="318"/>
    </location>
</feature>
<evidence type="ECO:0000259" key="7">
    <source>
        <dbReference type="PROSITE" id="PS50157"/>
    </source>
</evidence>
<evidence type="ECO:0000256" key="1">
    <source>
        <dbReference type="ARBA" id="ARBA00022723"/>
    </source>
</evidence>
<evidence type="ECO:0000256" key="6">
    <source>
        <dbReference type="SAM" id="MobiDB-lite"/>
    </source>
</evidence>
<dbReference type="SMART" id="SM00451">
    <property type="entry name" value="ZnF_U1"/>
    <property type="match status" value="1"/>
</dbReference>
<gene>
    <name evidence="8" type="ORF">HNY73_016350</name>
</gene>
<feature type="coiled-coil region" evidence="5">
    <location>
        <begin position="147"/>
        <end position="247"/>
    </location>
</feature>
<dbReference type="PANTHER" id="PTHR44029:SF1">
    <property type="entry name" value="DNAJ HOMOLOG SUBFAMILY C MEMBER 21"/>
    <property type="match status" value="1"/>
</dbReference>
<reference evidence="8" key="2">
    <citation type="submission" date="2020-06" db="EMBL/GenBank/DDBJ databases">
        <authorList>
            <person name="Sheffer M."/>
        </authorList>
    </citation>
    <scope>NUCLEOTIDE SEQUENCE</scope>
</reference>
<dbReference type="Pfam" id="PF21884">
    <property type="entry name" value="ZUO1-like_ZHD"/>
    <property type="match status" value="1"/>
</dbReference>
<dbReference type="Gene3D" id="3.30.160.60">
    <property type="entry name" value="Classic Zinc Finger"/>
    <property type="match status" value="1"/>
</dbReference>
<keyword evidence="5" id="KW-0175">Coiled coil</keyword>
<organism evidence="8 9">
    <name type="scientific">Argiope bruennichi</name>
    <name type="common">Wasp spider</name>
    <name type="synonym">Aranea bruennichi</name>
    <dbReference type="NCBI Taxonomy" id="94029"/>
    <lineage>
        <taxon>Eukaryota</taxon>
        <taxon>Metazoa</taxon>
        <taxon>Ecdysozoa</taxon>
        <taxon>Arthropoda</taxon>
        <taxon>Chelicerata</taxon>
        <taxon>Arachnida</taxon>
        <taxon>Araneae</taxon>
        <taxon>Araneomorphae</taxon>
        <taxon>Entelegynae</taxon>
        <taxon>Araneoidea</taxon>
        <taxon>Araneidae</taxon>
        <taxon>Argiope</taxon>
    </lineage>
</organism>
<keyword evidence="3" id="KW-0862">Zinc</keyword>
<name>A0A8T0EM00_ARGBR</name>
<evidence type="ECO:0000256" key="3">
    <source>
        <dbReference type="ARBA" id="ARBA00022833"/>
    </source>
</evidence>
<accession>A0A8T0EM00</accession>
<reference evidence="8" key="1">
    <citation type="journal article" date="2020" name="bioRxiv">
        <title>Chromosome-level reference genome of the European wasp spider Argiope bruennichi: a resource for studies on range expansion and evolutionary adaptation.</title>
        <authorList>
            <person name="Sheffer M.M."/>
            <person name="Hoppe A."/>
            <person name="Krehenwinkel H."/>
            <person name="Uhl G."/>
            <person name="Kuss A.W."/>
            <person name="Jensen L."/>
            <person name="Jensen C."/>
            <person name="Gillespie R.G."/>
            <person name="Hoff K.J."/>
            <person name="Prost S."/>
        </authorList>
    </citation>
    <scope>NUCLEOTIDE SEQUENCE</scope>
</reference>
<dbReference type="AlphaFoldDB" id="A0A8T0EM00"/>
<dbReference type="InterPro" id="IPR013087">
    <property type="entry name" value="Znf_C2H2_type"/>
</dbReference>
<feature type="region of interest" description="Disordered" evidence="6">
    <location>
        <begin position="298"/>
        <end position="427"/>
    </location>
</feature>
<dbReference type="InterPro" id="IPR054076">
    <property type="entry name" value="ZUO1-like_ZHD"/>
</dbReference>
<dbReference type="EMBL" id="JABXBU010002227">
    <property type="protein sequence ID" value="KAF8773716.1"/>
    <property type="molecule type" value="Genomic_DNA"/>
</dbReference>
<dbReference type="PANTHER" id="PTHR44029">
    <property type="entry name" value="DNAJ HOMOLOG SUBFAMILY C MEMBER 21"/>
    <property type="match status" value="1"/>
</dbReference>
<dbReference type="InterPro" id="IPR022755">
    <property type="entry name" value="Znf_C2H2_jaz"/>
</dbReference>
<dbReference type="InterPro" id="IPR051964">
    <property type="entry name" value="Chaperone_stress_response"/>
</dbReference>
<evidence type="ECO:0000256" key="4">
    <source>
        <dbReference type="PROSITE-ProRule" id="PRU00042"/>
    </source>
</evidence>
<feature type="compositionally biased region" description="Basic residues" evidence="6">
    <location>
        <begin position="344"/>
        <end position="353"/>
    </location>
</feature>
<keyword evidence="9" id="KW-1185">Reference proteome</keyword>
<sequence length="482" mass="56202">MAGIKEQEGAERQLQHPKDGPQRDKIYVKTNLYEIDGDAEEAYKDDSLNVYQYFNASCFKGYNDEEKGFYTVYRQVFEKIAAEDKPFLDSDDELEVPSFGYSYSSYEEVVHNFYAYWQSYCTAKSYSWVDKYDLTEARKSGAGRQVIRLMEKDNKKLREQFKKARNEEVRALVAFVRKRDKRVQAQKKKEEERKIEKAKRAEEIRKQQLLERNKSLESYKESEWLSNSELENKFNELETAIDETFGDNATNDADEEEEEEPDALYCVACEKDFRSEKAMKNHENSKKHKENVALLKYLMEEEEAGLQNDEENAVDEENPPMTDSDAEKTSEALLEELVRSSSSKSKKKKKKNKNVLAETTLNDDIENKEELSSKLEEVTIVDPPEESNCTNTKVPPKNDTSNKKDKKIKVKKEKVPETPSEDIEEEIKEKPNTICEKCNRNFLSRNKLFEHLKESGHAVYKNENPKQNVSNGSTKKRKKKKL</sequence>
<dbReference type="SUPFAM" id="SSF57667">
    <property type="entry name" value="beta-beta-alpha zinc fingers"/>
    <property type="match status" value="1"/>
</dbReference>
<dbReference type="GO" id="GO:0008270">
    <property type="term" value="F:zinc ion binding"/>
    <property type="evidence" value="ECO:0007669"/>
    <property type="project" value="UniProtKB-KW"/>
</dbReference>
<dbReference type="InterPro" id="IPR036236">
    <property type="entry name" value="Znf_C2H2_sf"/>
</dbReference>
<dbReference type="InterPro" id="IPR003604">
    <property type="entry name" value="Matrin/U1-like-C_Znf_C2H2"/>
</dbReference>
<dbReference type="PROSITE" id="PS00028">
    <property type="entry name" value="ZINC_FINGER_C2H2_1"/>
    <property type="match status" value="2"/>
</dbReference>
<proteinExistence type="predicted"/>
<protein>
    <submittedName>
        <fullName evidence="8">DnaJ subfamily C member 21 like protein</fullName>
    </submittedName>
</protein>
<evidence type="ECO:0000256" key="5">
    <source>
        <dbReference type="SAM" id="Coils"/>
    </source>
</evidence>
<feature type="domain" description="C2H2-type" evidence="7">
    <location>
        <begin position="433"/>
        <end position="465"/>
    </location>
</feature>
<dbReference type="SMART" id="SM00355">
    <property type="entry name" value="ZnF_C2H2"/>
    <property type="match status" value="2"/>
</dbReference>
<dbReference type="Proteomes" id="UP000807504">
    <property type="component" value="Unassembled WGS sequence"/>
</dbReference>
<evidence type="ECO:0000313" key="9">
    <source>
        <dbReference type="Proteomes" id="UP000807504"/>
    </source>
</evidence>
<feature type="region of interest" description="Disordered" evidence="6">
    <location>
        <begin position="457"/>
        <end position="482"/>
    </location>
</feature>
<dbReference type="GO" id="GO:0003676">
    <property type="term" value="F:nucleic acid binding"/>
    <property type="evidence" value="ECO:0007669"/>
    <property type="project" value="InterPro"/>
</dbReference>
<dbReference type="Pfam" id="PF12171">
    <property type="entry name" value="zf-C2H2_jaz"/>
    <property type="match status" value="1"/>
</dbReference>
<dbReference type="GO" id="GO:0005737">
    <property type="term" value="C:cytoplasm"/>
    <property type="evidence" value="ECO:0007669"/>
    <property type="project" value="TreeGrafter"/>
</dbReference>
<comment type="caution">
    <text evidence="8">The sequence shown here is derived from an EMBL/GenBank/DDBJ whole genome shotgun (WGS) entry which is preliminary data.</text>
</comment>
<feature type="region of interest" description="Disordered" evidence="6">
    <location>
        <begin position="1"/>
        <end position="25"/>
    </location>
</feature>
<dbReference type="PROSITE" id="PS50157">
    <property type="entry name" value="ZINC_FINGER_C2H2_2"/>
    <property type="match status" value="1"/>
</dbReference>
<feature type="compositionally biased region" description="Basic and acidic residues" evidence="6">
    <location>
        <begin position="368"/>
        <end position="377"/>
    </location>
</feature>
<keyword evidence="2 4" id="KW-0863">Zinc-finger</keyword>
<evidence type="ECO:0000313" key="8">
    <source>
        <dbReference type="EMBL" id="KAF8773716.1"/>
    </source>
</evidence>
<keyword evidence="1" id="KW-0479">Metal-binding</keyword>